<reference evidence="2 3" key="1">
    <citation type="submission" date="2019-05" db="EMBL/GenBank/DDBJ databases">
        <title>Another draft genome of Portunus trituberculatus and its Hox gene families provides insights of decapod evolution.</title>
        <authorList>
            <person name="Jeong J.-H."/>
            <person name="Song I."/>
            <person name="Kim S."/>
            <person name="Choi T."/>
            <person name="Kim D."/>
            <person name="Ryu S."/>
            <person name="Kim W."/>
        </authorList>
    </citation>
    <scope>NUCLEOTIDE SEQUENCE [LARGE SCALE GENOMIC DNA]</scope>
    <source>
        <tissue evidence="2">Muscle</tissue>
    </source>
</reference>
<evidence type="ECO:0000256" key="1">
    <source>
        <dbReference type="SAM" id="MobiDB-lite"/>
    </source>
</evidence>
<comment type="caution">
    <text evidence="2">The sequence shown here is derived from an EMBL/GenBank/DDBJ whole genome shotgun (WGS) entry which is preliminary data.</text>
</comment>
<accession>A0A5B7IL49</accession>
<dbReference type="AlphaFoldDB" id="A0A5B7IL49"/>
<proteinExistence type="predicted"/>
<protein>
    <submittedName>
        <fullName evidence="2">Uncharacterized protein</fullName>
    </submittedName>
</protein>
<keyword evidence="3" id="KW-1185">Reference proteome</keyword>
<gene>
    <name evidence="2" type="ORF">E2C01_077805</name>
</gene>
<sequence length="28" mass="3176">MYTRQPRPQQPSPPPRGALMGVTQPRDI</sequence>
<feature type="region of interest" description="Disordered" evidence="1">
    <location>
        <begin position="1"/>
        <end position="28"/>
    </location>
</feature>
<evidence type="ECO:0000313" key="3">
    <source>
        <dbReference type="Proteomes" id="UP000324222"/>
    </source>
</evidence>
<dbReference type="Proteomes" id="UP000324222">
    <property type="component" value="Unassembled WGS sequence"/>
</dbReference>
<name>A0A5B7IL49_PORTR</name>
<organism evidence="2 3">
    <name type="scientific">Portunus trituberculatus</name>
    <name type="common">Swimming crab</name>
    <name type="synonym">Neptunus trituberculatus</name>
    <dbReference type="NCBI Taxonomy" id="210409"/>
    <lineage>
        <taxon>Eukaryota</taxon>
        <taxon>Metazoa</taxon>
        <taxon>Ecdysozoa</taxon>
        <taxon>Arthropoda</taxon>
        <taxon>Crustacea</taxon>
        <taxon>Multicrustacea</taxon>
        <taxon>Malacostraca</taxon>
        <taxon>Eumalacostraca</taxon>
        <taxon>Eucarida</taxon>
        <taxon>Decapoda</taxon>
        <taxon>Pleocyemata</taxon>
        <taxon>Brachyura</taxon>
        <taxon>Eubrachyura</taxon>
        <taxon>Portunoidea</taxon>
        <taxon>Portunidae</taxon>
        <taxon>Portuninae</taxon>
        <taxon>Portunus</taxon>
    </lineage>
</organism>
<evidence type="ECO:0000313" key="2">
    <source>
        <dbReference type="EMBL" id="MPC83113.1"/>
    </source>
</evidence>
<dbReference type="EMBL" id="VSRR010061564">
    <property type="protein sequence ID" value="MPC83113.1"/>
    <property type="molecule type" value="Genomic_DNA"/>
</dbReference>